<keyword evidence="2" id="KW-1185">Reference proteome</keyword>
<proteinExistence type="predicted"/>
<name>A0ACB9ZE37_9PEZI</name>
<reference evidence="1 2" key="1">
    <citation type="journal article" date="2022" name="New Phytol.">
        <title>Ecological generalism drives hyperdiversity of secondary metabolite gene clusters in xylarialean endophytes.</title>
        <authorList>
            <person name="Franco M.E.E."/>
            <person name="Wisecaver J.H."/>
            <person name="Arnold A.E."/>
            <person name="Ju Y.M."/>
            <person name="Slot J.C."/>
            <person name="Ahrendt S."/>
            <person name="Moore L.P."/>
            <person name="Eastman K.E."/>
            <person name="Scott K."/>
            <person name="Konkel Z."/>
            <person name="Mondo S.J."/>
            <person name="Kuo A."/>
            <person name="Hayes R.D."/>
            <person name="Haridas S."/>
            <person name="Andreopoulos B."/>
            <person name="Riley R."/>
            <person name="LaButti K."/>
            <person name="Pangilinan J."/>
            <person name="Lipzen A."/>
            <person name="Amirebrahimi M."/>
            <person name="Yan J."/>
            <person name="Adam C."/>
            <person name="Keymanesh K."/>
            <person name="Ng V."/>
            <person name="Louie K."/>
            <person name="Northen T."/>
            <person name="Drula E."/>
            <person name="Henrissat B."/>
            <person name="Hsieh H.M."/>
            <person name="Youens-Clark K."/>
            <person name="Lutzoni F."/>
            <person name="Miadlikowska J."/>
            <person name="Eastwood D.C."/>
            <person name="Hamelin R.C."/>
            <person name="Grigoriev I.V."/>
            <person name="U'Ren J.M."/>
        </authorList>
    </citation>
    <scope>NUCLEOTIDE SEQUENCE [LARGE SCALE GENOMIC DNA]</scope>
    <source>
        <strain evidence="1 2">CBS 119005</strain>
    </source>
</reference>
<protein>
    <submittedName>
        <fullName evidence="1">Uncharacterized protein</fullName>
    </submittedName>
</protein>
<dbReference type="Proteomes" id="UP001497700">
    <property type="component" value="Unassembled WGS sequence"/>
</dbReference>
<gene>
    <name evidence="1" type="ORF">F4820DRAFT_11451</name>
</gene>
<comment type="caution">
    <text evidence="1">The sequence shown here is derived from an EMBL/GenBank/DDBJ whole genome shotgun (WGS) entry which is preliminary data.</text>
</comment>
<dbReference type="EMBL" id="MU393430">
    <property type="protein sequence ID" value="KAI4869490.1"/>
    <property type="molecule type" value="Genomic_DNA"/>
</dbReference>
<accession>A0ACB9ZE37</accession>
<organism evidence="1 2">
    <name type="scientific">Hypoxylon rubiginosum</name>
    <dbReference type="NCBI Taxonomy" id="110542"/>
    <lineage>
        <taxon>Eukaryota</taxon>
        <taxon>Fungi</taxon>
        <taxon>Dikarya</taxon>
        <taxon>Ascomycota</taxon>
        <taxon>Pezizomycotina</taxon>
        <taxon>Sordariomycetes</taxon>
        <taxon>Xylariomycetidae</taxon>
        <taxon>Xylariales</taxon>
        <taxon>Hypoxylaceae</taxon>
        <taxon>Hypoxylon</taxon>
    </lineage>
</organism>
<sequence>MASSTFITSGLNLKFIDKGLSVISENEIIVILTTCQGTWQTSEFGRFLRLKLPLAYITYVDWCRRFLNYKSRFTSQAAGTCHMIPSQPSDCLSNNLPPTSIACLFASYGDGRRNYFRIRKPGRDDKKKVYDQIDSALARLREQLSGWGELSEMKAALNATINVPMASSSIGPNPGWTKSGKGMQIYMYQHNGSDFQASWPEVESLIRKHFAGWEGTWNIWTKLVQED</sequence>
<evidence type="ECO:0000313" key="1">
    <source>
        <dbReference type="EMBL" id="KAI4869490.1"/>
    </source>
</evidence>
<evidence type="ECO:0000313" key="2">
    <source>
        <dbReference type="Proteomes" id="UP001497700"/>
    </source>
</evidence>